<reference evidence="3 4" key="1">
    <citation type="submission" date="2019-09" db="EMBL/GenBank/DDBJ databases">
        <title>Pimelobacter sp. isolated from Paulinella.</title>
        <authorList>
            <person name="Jeong S.E."/>
        </authorList>
    </citation>
    <scope>NUCLEOTIDE SEQUENCE [LARGE SCALE GENOMIC DNA]</scope>
    <source>
        <strain evidence="3 4">Pch-N</strain>
    </source>
</reference>
<dbReference type="Proteomes" id="UP000449906">
    <property type="component" value="Unassembled WGS sequence"/>
</dbReference>
<feature type="region of interest" description="Disordered" evidence="1">
    <location>
        <begin position="123"/>
        <end position="145"/>
    </location>
</feature>
<dbReference type="Gene3D" id="2.40.10.220">
    <property type="entry name" value="predicted glycosyltransferase like domains"/>
    <property type="match status" value="1"/>
</dbReference>
<organism evidence="3 4">
    <name type="scientific">Nocardioides simplex</name>
    <name type="common">Arthrobacter simplex</name>
    <dbReference type="NCBI Taxonomy" id="2045"/>
    <lineage>
        <taxon>Bacteria</taxon>
        <taxon>Bacillati</taxon>
        <taxon>Actinomycetota</taxon>
        <taxon>Actinomycetes</taxon>
        <taxon>Propionibacteriales</taxon>
        <taxon>Nocardioidaceae</taxon>
        <taxon>Pimelobacter</taxon>
    </lineage>
</organism>
<evidence type="ECO:0000313" key="3">
    <source>
        <dbReference type="EMBL" id="KAB2811241.1"/>
    </source>
</evidence>
<accession>A0A7J5DYY1</accession>
<dbReference type="EMBL" id="WBVM01000001">
    <property type="protein sequence ID" value="KAB2811241.1"/>
    <property type="molecule type" value="Genomic_DNA"/>
</dbReference>
<evidence type="ECO:0000256" key="1">
    <source>
        <dbReference type="SAM" id="MobiDB-lite"/>
    </source>
</evidence>
<name>A0A7J5DYY1_NOCSI</name>
<proteinExistence type="predicted"/>
<dbReference type="Pfam" id="PF07238">
    <property type="entry name" value="PilZ"/>
    <property type="match status" value="1"/>
</dbReference>
<dbReference type="AlphaFoldDB" id="A0A7J5DYY1"/>
<feature type="domain" description="PilZ" evidence="2">
    <location>
        <begin position="144"/>
        <end position="225"/>
    </location>
</feature>
<evidence type="ECO:0000313" key="4">
    <source>
        <dbReference type="Proteomes" id="UP000449906"/>
    </source>
</evidence>
<dbReference type="GO" id="GO:0035438">
    <property type="term" value="F:cyclic-di-GMP binding"/>
    <property type="evidence" value="ECO:0007669"/>
    <property type="project" value="InterPro"/>
</dbReference>
<sequence length="235" mass="25539">MVMAPPELHPAVLQSVALTVRPTSGAPLALQTKVLDLEPQPDGSTTLVVAPPPGLDPREHHFDATLAWTYPLGRMECTVRTRPGRRAYGDVWLVCASAPATRLQERAYFRARLTVPVLLTWTDETEDSDAPEDTTDSDATEEQPEPVELHGLVVDLSEGGLLATVPSRPPALGTRVEVTVRVDGENLSQPATVVRHVAFASGGHGVAVAFAEPRRHGDRLRAVVFAVERRRRSRT</sequence>
<dbReference type="InterPro" id="IPR009875">
    <property type="entry name" value="PilZ_domain"/>
</dbReference>
<comment type="caution">
    <text evidence="3">The sequence shown here is derived from an EMBL/GenBank/DDBJ whole genome shotgun (WGS) entry which is preliminary data.</text>
</comment>
<protein>
    <submittedName>
        <fullName evidence="3">PilZ domain-containing protein</fullName>
    </submittedName>
</protein>
<gene>
    <name evidence="3" type="ORF">F9L07_04850</name>
</gene>
<evidence type="ECO:0000259" key="2">
    <source>
        <dbReference type="Pfam" id="PF07238"/>
    </source>
</evidence>